<gene>
    <name evidence="2" type="ORF">CWATWH0003_B169</name>
</gene>
<reference evidence="2 3" key="1">
    <citation type="journal article" date="2011" name="Front. Microbiol.">
        <title>Two Strains of Crocosphaera watsonii with Highly Conserved Genomes are Distinguished by Strain-Specific Features.</title>
        <authorList>
            <person name="Bench S.R."/>
            <person name="Ilikchyan I.N."/>
            <person name="Tripp H.J."/>
            <person name="Zehr J.P."/>
        </authorList>
    </citation>
    <scope>NUCLEOTIDE SEQUENCE [LARGE SCALE GENOMIC DNA]</scope>
    <source>
        <strain evidence="2 3">WH 0003</strain>
    </source>
</reference>
<proteinExistence type="predicted"/>
<evidence type="ECO:0000256" key="1">
    <source>
        <dbReference type="SAM" id="SignalP"/>
    </source>
</evidence>
<dbReference type="Proteomes" id="UP000003477">
    <property type="component" value="Unassembled WGS sequence"/>
</dbReference>
<dbReference type="RefSeq" id="WP_007313548.1">
    <property type="nucleotide sequence ID" value="NZ_AESD01001026.1"/>
</dbReference>
<dbReference type="GeneID" id="88769108"/>
<dbReference type="AlphaFoldDB" id="G5JEI2"/>
<organism evidence="2 3">
    <name type="scientific">Crocosphaera watsonii WH 0003</name>
    <dbReference type="NCBI Taxonomy" id="423471"/>
    <lineage>
        <taxon>Bacteria</taxon>
        <taxon>Bacillati</taxon>
        <taxon>Cyanobacteriota</taxon>
        <taxon>Cyanophyceae</taxon>
        <taxon>Oscillatoriophycideae</taxon>
        <taxon>Chroococcales</taxon>
        <taxon>Aphanothecaceae</taxon>
        <taxon>Crocosphaera</taxon>
    </lineage>
</organism>
<dbReference type="EMBL" id="AESD01001026">
    <property type="protein sequence ID" value="EHJ09405.1"/>
    <property type="molecule type" value="Genomic_DNA"/>
</dbReference>
<name>G5JEI2_CROWT</name>
<feature type="chain" id="PRO_5003479226" evidence="1">
    <location>
        <begin position="23"/>
        <end position="189"/>
    </location>
</feature>
<dbReference type="PATRIC" id="fig|423471.3.peg.5438"/>
<comment type="caution">
    <text evidence="2">The sequence shown here is derived from an EMBL/GenBank/DDBJ whole genome shotgun (WGS) entry which is preliminary data.</text>
</comment>
<feature type="signal peptide" evidence="1">
    <location>
        <begin position="1"/>
        <end position="22"/>
    </location>
</feature>
<evidence type="ECO:0000313" key="3">
    <source>
        <dbReference type="Proteomes" id="UP000003477"/>
    </source>
</evidence>
<keyword evidence="1" id="KW-0732">Signal</keyword>
<sequence>MLKTSISWLLASSIVVVPSLTASSVAESKLKLWKLTYEYCVSEAAVKAHSYQWPDQPLLNTKDGRCVRSDQPLYVYAENKPDVGFLHHIGSQIRSSQRFKRDRYYAAFKGNGCVGQPVSKFGWYSADNIFSIHATYSNQTPIIEVPAQAEEIQPSSLPNLSSNSTRVIPSYRGPCNYLIPVQAPLNPSN</sequence>
<evidence type="ECO:0000313" key="2">
    <source>
        <dbReference type="EMBL" id="EHJ09405.1"/>
    </source>
</evidence>
<accession>G5JEI2</accession>
<protein>
    <submittedName>
        <fullName evidence="2">Uncharacterized protein</fullName>
    </submittedName>
</protein>